<dbReference type="Gene3D" id="3.30.70.270">
    <property type="match status" value="2"/>
</dbReference>
<dbReference type="Proteomes" id="UP001295463">
    <property type="component" value="Chromosome"/>
</dbReference>
<dbReference type="PROSITE" id="PS50883">
    <property type="entry name" value="EAL"/>
    <property type="match status" value="1"/>
</dbReference>
<evidence type="ECO:0000313" key="8">
    <source>
        <dbReference type="Proteomes" id="UP001295463"/>
    </source>
</evidence>
<dbReference type="InterPro" id="IPR000644">
    <property type="entry name" value="CBS_dom"/>
</dbReference>
<dbReference type="Pfam" id="PF00990">
    <property type="entry name" value="GGDEF"/>
    <property type="match status" value="2"/>
</dbReference>
<dbReference type="SUPFAM" id="SSF141868">
    <property type="entry name" value="EAL domain-like"/>
    <property type="match status" value="1"/>
</dbReference>
<dbReference type="CDD" id="cd01948">
    <property type="entry name" value="EAL"/>
    <property type="match status" value="1"/>
</dbReference>
<dbReference type="SMART" id="SM00091">
    <property type="entry name" value="PAS"/>
    <property type="match status" value="1"/>
</dbReference>
<feature type="domain" description="GGDEF" evidence="5">
    <location>
        <begin position="232"/>
        <end position="382"/>
    </location>
</feature>
<dbReference type="InterPro" id="IPR001633">
    <property type="entry name" value="EAL_dom"/>
</dbReference>
<dbReference type="EMBL" id="OW150024">
    <property type="protein sequence ID" value="CAH2032484.1"/>
    <property type="molecule type" value="Genomic_DNA"/>
</dbReference>
<dbReference type="RefSeq" id="WP_305733233.1">
    <property type="nucleotide sequence ID" value="NZ_OW150024.1"/>
</dbReference>
<dbReference type="CDD" id="cd01949">
    <property type="entry name" value="GGDEF"/>
    <property type="match status" value="2"/>
</dbReference>
<dbReference type="PROSITE" id="PS50112">
    <property type="entry name" value="PAS"/>
    <property type="match status" value="1"/>
</dbReference>
<dbReference type="InterPro" id="IPR029787">
    <property type="entry name" value="Nucleotide_cyclase"/>
</dbReference>
<dbReference type="SUPFAM" id="SSF55073">
    <property type="entry name" value="Nucleotide cyclase"/>
    <property type="match status" value="2"/>
</dbReference>
<feature type="domain" description="CBS" evidence="6">
    <location>
        <begin position="684"/>
        <end position="750"/>
    </location>
</feature>
<dbReference type="CDD" id="cd00130">
    <property type="entry name" value="PAS"/>
    <property type="match status" value="1"/>
</dbReference>
<dbReference type="InterPro" id="IPR035965">
    <property type="entry name" value="PAS-like_dom_sf"/>
</dbReference>
<protein>
    <submittedName>
        <fullName evidence="7">Diguanylate cyclase/phosphodiesterase with PAS/PAC sensor(S)</fullName>
    </submittedName>
</protein>
<evidence type="ECO:0000259" key="5">
    <source>
        <dbReference type="PROSITE" id="PS50887"/>
    </source>
</evidence>
<dbReference type="Gene3D" id="3.20.20.450">
    <property type="entry name" value="EAL domain"/>
    <property type="match status" value="1"/>
</dbReference>
<sequence length="1027" mass="113202">MTVERKSPAAGATEAPREGLSPLRRSGVLLTPLRISLLYALIGSLWVLWSDSTLSRAVSDTHVLAKLTSGKGLLFVATSALIIYVLVARLAVRLARSRELLSGVFEASSNGIVVVRDRDGCCLLVNRAFCAMSGYDGAEIRGQREAELNFWHSREERAALLQYLRSDGVVREFEATFVHRDGALRYGLVSARQLVFGEEPCTIVFVQDITQHKQISLQVEELTRFDPLTGLPNRNLLLDRLQHLIAINSREERPFAVISLALARGVAAGHESFNELLRTAAARMRMALRETDTLAVSHYGEFAVLLPRTATEQELIPVLTKLLECIREPVVLADGEYQVQGHIGIAVFPGDGRVGEALLHNARLAMIQARECGEDGCFQFYSEAMNRAVSEQVQLEAGILQGIRRGEFFLNYQPLFDREGKRLISIEALVRWRHPVLGLVGPDRFISIAEQNGAIVPLGELVMELAAGNCRHWREQGYRDLTVAVNVSARQLKDPRFVERVAAILQRTGLPPQALCCELTESVLMEHSNELTERIFRLKELGVRLAIDDFGTGYSSLIYLKHLPVDIIKIDRSFVRDLVEHDDDLAIVSAIVALAKSLNLRIVAEGVEKAAQHRLLRDLGCDLMQGYLFGKPMERDEFERFLTQEYVAASPDAAEAEPPEPTPQRPPPLAMPFGLPVENGNGRMLEAVGEVVLQIPPVHPGDRLTTVLERFQSDKVLQALPVVDGGQVVGIMNRTEFIEEQILGRIGYAFHINHAKKVRDLMHPVPLVIEADTGIEEAARLIQGLSADLRLNNICVARRGSYLGMLDLRTLVDAMTALNLKLAKGANPLTGLPGNESIQREITRCLAQGSAFDIAYVDIDHFKPYNDFYGFERGDMAIRVVGDILRQMEEESALREGQRIFCGHIGGDDFIVISTAESGAVLARRLIAEFELRLPILHGAQDHAAGQYVSLNRRGEQESFSLLSLSVAIVSTARQPVESYAQLASLATEVKKSAKAIKGSSVVVRGVNGTAAGILSPSEAEQLDLAA</sequence>
<dbReference type="InterPro" id="IPR013767">
    <property type="entry name" value="PAS_fold"/>
</dbReference>
<evidence type="ECO:0000256" key="2">
    <source>
        <dbReference type="SAM" id="Phobius"/>
    </source>
</evidence>
<dbReference type="NCBIfam" id="TIGR00254">
    <property type="entry name" value="GGDEF"/>
    <property type="match status" value="2"/>
</dbReference>
<keyword evidence="8" id="KW-1185">Reference proteome</keyword>
<accession>A0ABN8HI74</accession>
<evidence type="ECO:0000259" key="3">
    <source>
        <dbReference type="PROSITE" id="PS50112"/>
    </source>
</evidence>
<evidence type="ECO:0000259" key="4">
    <source>
        <dbReference type="PROSITE" id="PS50883"/>
    </source>
</evidence>
<dbReference type="InterPro" id="IPR043128">
    <property type="entry name" value="Rev_trsase/Diguanyl_cyclase"/>
</dbReference>
<dbReference type="Pfam" id="PF00989">
    <property type="entry name" value="PAS"/>
    <property type="match status" value="1"/>
</dbReference>
<dbReference type="PROSITE" id="PS51371">
    <property type="entry name" value="CBS"/>
    <property type="match status" value="1"/>
</dbReference>
<feature type="domain" description="EAL" evidence="4">
    <location>
        <begin position="392"/>
        <end position="646"/>
    </location>
</feature>
<dbReference type="InterPro" id="IPR046342">
    <property type="entry name" value="CBS_dom_sf"/>
</dbReference>
<evidence type="ECO:0000259" key="6">
    <source>
        <dbReference type="PROSITE" id="PS51371"/>
    </source>
</evidence>
<dbReference type="InterPro" id="IPR000160">
    <property type="entry name" value="GGDEF_dom"/>
</dbReference>
<dbReference type="PANTHER" id="PTHR44757">
    <property type="entry name" value="DIGUANYLATE CYCLASE DGCP"/>
    <property type="match status" value="1"/>
</dbReference>
<dbReference type="Gene3D" id="3.10.580.10">
    <property type="entry name" value="CBS-domain"/>
    <property type="match status" value="1"/>
</dbReference>
<feature type="transmembrane region" description="Helical" evidence="2">
    <location>
        <begin position="27"/>
        <end position="49"/>
    </location>
</feature>
<dbReference type="PROSITE" id="PS50887">
    <property type="entry name" value="GGDEF"/>
    <property type="match status" value="2"/>
</dbReference>
<dbReference type="PANTHER" id="PTHR44757:SF2">
    <property type="entry name" value="BIOFILM ARCHITECTURE MAINTENANCE PROTEIN MBAA"/>
    <property type="match status" value="1"/>
</dbReference>
<dbReference type="Pfam" id="PF00563">
    <property type="entry name" value="EAL"/>
    <property type="match status" value="1"/>
</dbReference>
<keyword evidence="2" id="KW-0472">Membrane</keyword>
<dbReference type="NCBIfam" id="TIGR00229">
    <property type="entry name" value="sensory_box"/>
    <property type="match status" value="1"/>
</dbReference>
<keyword evidence="1" id="KW-0129">CBS domain</keyword>
<keyword evidence="2" id="KW-0812">Transmembrane</keyword>
<dbReference type="SMART" id="SM00052">
    <property type="entry name" value="EAL"/>
    <property type="match status" value="1"/>
</dbReference>
<dbReference type="Pfam" id="PF00571">
    <property type="entry name" value="CBS"/>
    <property type="match status" value="2"/>
</dbReference>
<proteinExistence type="predicted"/>
<dbReference type="SUPFAM" id="SSF55785">
    <property type="entry name" value="PYP-like sensor domain (PAS domain)"/>
    <property type="match status" value="1"/>
</dbReference>
<keyword evidence="2" id="KW-1133">Transmembrane helix</keyword>
<name>A0ABN8HI74_9BACT</name>
<evidence type="ECO:0000313" key="7">
    <source>
        <dbReference type="EMBL" id="CAH2032484.1"/>
    </source>
</evidence>
<evidence type="ECO:0000256" key="1">
    <source>
        <dbReference type="PROSITE-ProRule" id="PRU00703"/>
    </source>
</evidence>
<gene>
    <name evidence="7" type="ORF">GEAMG1_2648</name>
</gene>
<dbReference type="SMART" id="SM00267">
    <property type="entry name" value="GGDEF"/>
    <property type="match status" value="2"/>
</dbReference>
<feature type="domain" description="GGDEF" evidence="5">
    <location>
        <begin position="850"/>
        <end position="1007"/>
    </location>
</feature>
<dbReference type="InterPro" id="IPR052155">
    <property type="entry name" value="Biofilm_reg_signaling"/>
</dbReference>
<organism evidence="7 8">
    <name type="scientific">Trichlorobacter ammonificans</name>
    <dbReference type="NCBI Taxonomy" id="2916410"/>
    <lineage>
        <taxon>Bacteria</taxon>
        <taxon>Pseudomonadati</taxon>
        <taxon>Thermodesulfobacteriota</taxon>
        <taxon>Desulfuromonadia</taxon>
        <taxon>Geobacterales</taxon>
        <taxon>Geobacteraceae</taxon>
        <taxon>Trichlorobacter</taxon>
    </lineage>
</organism>
<dbReference type="InterPro" id="IPR000014">
    <property type="entry name" value="PAS"/>
</dbReference>
<dbReference type="Gene3D" id="3.30.450.20">
    <property type="entry name" value="PAS domain"/>
    <property type="match status" value="1"/>
</dbReference>
<feature type="transmembrane region" description="Helical" evidence="2">
    <location>
        <begin position="72"/>
        <end position="92"/>
    </location>
</feature>
<dbReference type="InterPro" id="IPR035919">
    <property type="entry name" value="EAL_sf"/>
</dbReference>
<dbReference type="SUPFAM" id="SSF54631">
    <property type="entry name" value="CBS-domain pair"/>
    <property type="match status" value="1"/>
</dbReference>
<feature type="domain" description="PAS" evidence="3">
    <location>
        <begin position="97"/>
        <end position="143"/>
    </location>
</feature>
<reference evidence="7 8" key="1">
    <citation type="submission" date="2022-03" db="EMBL/GenBank/DDBJ databases">
        <authorList>
            <person name="Koch H."/>
        </authorList>
    </citation>
    <scope>NUCLEOTIDE SEQUENCE [LARGE SCALE GENOMIC DNA]</scope>
    <source>
        <strain evidence="7 8">G1</strain>
    </source>
</reference>